<gene>
    <name evidence="1" type="ORF">BEH_10685</name>
</gene>
<dbReference type="CDD" id="cd03510">
    <property type="entry name" value="Rhizobitoxine-FADS-like"/>
    <property type="match status" value="1"/>
</dbReference>
<sequence>MDNISVDMEKELPKPIKKHSFSKEIIGGIRDLQEKNNWYNFFAIGLDWFIISLAIILNYIIPHILMYLVSIVIIGSRMRGLDIMMHESSHKMLFRNKHLNKWIASLFAAFPILISYDAYCKSHMNHHRFLWSDIDPDKQRYHIVGLDSPPNNKITFFVKHILKPLFLVHVPNYLIGMIKVTAYVKEESNSDRTIRLAYWGIIIVASIYFGFWQEFILYWVIPFLTTFQILKYWAEMAEHAGLESDEEIFASRNSFGNWFERFILHPHRNSYHLVHHLFPAVPHYNIKKAHLILLKDADYRNAHHCTGFFLASAPGFSSVIDDIQGRIPFWNKRKGK</sequence>
<reference evidence="2" key="2">
    <citation type="submission" date="2015-06" db="EMBL/GenBank/DDBJ databases">
        <title>Genome Sequence of Bacillus endophyticus and Analysis of its Companion Mechanism in the Ketogulonigenium vulgare-Bacillus strain Consortium.</title>
        <authorList>
            <person name="Jia N."/>
            <person name="Du J."/>
            <person name="Ding M.-Z."/>
            <person name="Gao F."/>
            <person name="Yuan Y.-J."/>
        </authorList>
    </citation>
    <scope>NUCLEOTIDE SEQUENCE [LARGE SCALE GENOMIC DNA]</scope>
    <source>
        <strain evidence="2">Hbe603</strain>
    </source>
</reference>
<organism evidence="1 2">
    <name type="scientific">Priestia filamentosa</name>
    <dbReference type="NCBI Taxonomy" id="1402861"/>
    <lineage>
        <taxon>Bacteria</taxon>
        <taxon>Bacillati</taxon>
        <taxon>Bacillota</taxon>
        <taxon>Bacilli</taxon>
        <taxon>Bacillales</taxon>
        <taxon>Bacillaceae</taxon>
        <taxon>Priestia</taxon>
    </lineage>
</organism>
<dbReference type="InterPro" id="IPR012171">
    <property type="entry name" value="Fatty_acid_desaturase"/>
</dbReference>
<dbReference type="Pfam" id="PF00487">
    <property type="entry name" value="FA_desaturase"/>
    <property type="match status" value="1"/>
</dbReference>
<accession>A0A1X7E6L4</accession>
<dbReference type="KEGG" id="beo:BEH_10685"/>
<dbReference type="PANTHER" id="PTHR19353:SF19">
    <property type="entry name" value="DELTA(5) FATTY ACID DESATURASE C-RELATED"/>
    <property type="match status" value="1"/>
</dbReference>
<dbReference type="EMBL" id="CP011974">
    <property type="protein sequence ID" value="AKO92514.1"/>
    <property type="molecule type" value="Genomic_DNA"/>
</dbReference>
<keyword evidence="2" id="KW-1185">Reference proteome</keyword>
<evidence type="ECO:0000313" key="2">
    <source>
        <dbReference type="Proteomes" id="UP000036202"/>
    </source>
</evidence>
<evidence type="ECO:0000313" key="1">
    <source>
        <dbReference type="EMBL" id="AKO92514.1"/>
    </source>
</evidence>
<dbReference type="GO" id="GO:0016717">
    <property type="term" value="F:oxidoreductase activity, acting on paired donors, with oxidation of a pair of donors resulting in the reduction of molecular oxygen to two molecules of water"/>
    <property type="evidence" value="ECO:0007669"/>
    <property type="project" value="TreeGrafter"/>
</dbReference>
<dbReference type="RefSeq" id="WP_046217179.1">
    <property type="nucleotide sequence ID" value="NZ_CP011974.1"/>
</dbReference>
<dbReference type="Proteomes" id="UP000036202">
    <property type="component" value="Chromosome"/>
</dbReference>
<dbReference type="GO" id="GO:0016020">
    <property type="term" value="C:membrane"/>
    <property type="evidence" value="ECO:0007669"/>
    <property type="project" value="TreeGrafter"/>
</dbReference>
<dbReference type="GeneID" id="93701275"/>
<name>A0A1X7E6L4_9BACI</name>
<dbReference type="OrthoDB" id="9792534at2"/>
<dbReference type="GO" id="GO:0008610">
    <property type="term" value="P:lipid biosynthetic process"/>
    <property type="evidence" value="ECO:0007669"/>
    <property type="project" value="UniProtKB-ARBA"/>
</dbReference>
<proteinExistence type="predicted"/>
<protein>
    <submittedName>
        <fullName evidence="1">Fatty acid desaturase</fullName>
    </submittedName>
</protein>
<dbReference type="AlphaFoldDB" id="A0A1X7E6L4"/>
<dbReference type="PANTHER" id="PTHR19353">
    <property type="entry name" value="FATTY ACID DESATURASE 2"/>
    <property type="match status" value="1"/>
</dbReference>
<dbReference type="InterPro" id="IPR005804">
    <property type="entry name" value="FA_desaturase_dom"/>
</dbReference>
<dbReference type="PATRIC" id="fig|135735.6.peg.2225"/>
<accession>A0A0H4KJM7</accession>
<reference evidence="1 2" key="1">
    <citation type="journal article" date="2015" name="PLoS ONE">
        <title>Genome Sequence of Bacillus endophyticus and Analysis of Its Companion Mechanism in the Ketogulonigenium vulgare-Bacillus Strain Consortium.</title>
        <authorList>
            <person name="Jia N."/>
            <person name="Du J."/>
            <person name="Ding M.Z."/>
            <person name="Gao F."/>
            <person name="Yuan Y.J."/>
        </authorList>
    </citation>
    <scope>NUCLEOTIDE SEQUENCE [LARGE SCALE GENOMIC DNA]</scope>
    <source>
        <strain evidence="1 2">Hbe603</strain>
    </source>
</reference>